<keyword evidence="2" id="KW-1185">Reference proteome</keyword>
<organism evidence="1 2">
    <name type="scientific">Meiothermus granaticius NBRC 107808</name>
    <dbReference type="NCBI Taxonomy" id="1227551"/>
    <lineage>
        <taxon>Bacteria</taxon>
        <taxon>Thermotogati</taxon>
        <taxon>Deinococcota</taxon>
        <taxon>Deinococci</taxon>
        <taxon>Thermales</taxon>
        <taxon>Thermaceae</taxon>
        <taxon>Meiothermus</taxon>
    </lineage>
</organism>
<comment type="caution">
    <text evidence="1">The sequence shown here is derived from an EMBL/GenBank/DDBJ whole genome shotgun (WGS) entry which is preliminary data.</text>
</comment>
<evidence type="ECO:0000313" key="2">
    <source>
        <dbReference type="Proteomes" id="UP000266178"/>
    </source>
</evidence>
<reference evidence="1 2" key="1">
    <citation type="submission" date="2018-08" db="EMBL/GenBank/DDBJ databases">
        <title>Meiothermus granaticius genome AF-68 sequencing project.</title>
        <authorList>
            <person name="Da Costa M.S."/>
            <person name="Albuquerque L."/>
            <person name="Raposo P."/>
            <person name="Froufe H.J.C."/>
            <person name="Barroso C.S."/>
            <person name="Egas C."/>
        </authorList>
    </citation>
    <scope>NUCLEOTIDE SEQUENCE [LARGE SCALE GENOMIC DNA]</scope>
    <source>
        <strain evidence="1 2">AF-68</strain>
    </source>
</reference>
<dbReference type="AlphaFoldDB" id="A0A399FAV7"/>
<dbReference type="Proteomes" id="UP000266178">
    <property type="component" value="Unassembled WGS sequence"/>
</dbReference>
<dbReference type="EMBL" id="QWLB01000007">
    <property type="protein sequence ID" value="RIH93348.1"/>
    <property type="molecule type" value="Genomic_DNA"/>
</dbReference>
<proteinExistence type="predicted"/>
<sequence length="170" mass="18744">MGERGWRGRTPLTRMMIWMKDVPPAIKTFKPVLEESLEYFWEQFSSYALPMPLSPEPLGSPLLEVLTPLGPVWAFDRGLTPIGGESPPILLHGQVERWEPEPMSPPLRYLGGGRYQVSGRVVERLGGAFFLLRIGGGAEALTLLLADLEPPPVGAEGTAWLAPPLMAFRP</sequence>
<name>A0A399FAV7_9DEIN</name>
<gene>
    <name evidence="1" type="ORF">Mgrana_00792</name>
</gene>
<accession>A0A399FAV7</accession>
<protein>
    <submittedName>
        <fullName evidence="1">Uncharacterized protein</fullName>
    </submittedName>
</protein>
<evidence type="ECO:0000313" key="1">
    <source>
        <dbReference type="EMBL" id="RIH93348.1"/>
    </source>
</evidence>